<dbReference type="EMBL" id="JARGDL010000002">
    <property type="protein sequence ID" value="MDF1610926.1"/>
    <property type="molecule type" value="Genomic_DNA"/>
</dbReference>
<evidence type="ECO:0000256" key="13">
    <source>
        <dbReference type="ARBA" id="ARBA00033392"/>
    </source>
</evidence>
<keyword evidence="11 15" id="KW-0819">tRNA processing</keyword>
<feature type="binding site" evidence="15 16">
    <location>
        <position position="113"/>
    </location>
    <ligand>
        <name>S-adenosyl-L-methionine</name>
        <dbReference type="ChEBI" id="CHEBI:59789"/>
    </ligand>
</feature>
<dbReference type="Gene3D" id="3.40.1280.10">
    <property type="match status" value="1"/>
</dbReference>
<dbReference type="Proteomes" id="UP001221302">
    <property type="component" value="Unassembled WGS sequence"/>
</dbReference>
<evidence type="ECO:0000256" key="14">
    <source>
        <dbReference type="ARBA" id="ARBA00047783"/>
    </source>
</evidence>
<keyword evidence="7 15" id="KW-0963">Cytoplasm</keyword>
<dbReference type="SUPFAM" id="SSF75217">
    <property type="entry name" value="alpha/beta knot"/>
    <property type="match status" value="1"/>
</dbReference>
<dbReference type="NCBIfam" id="NF000648">
    <property type="entry name" value="PRK00026.1"/>
    <property type="match status" value="1"/>
</dbReference>
<evidence type="ECO:0000313" key="20">
    <source>
        <dbReference type="Proteomes" id="UP001221302"/>
    </source>
</evidence>
<dbReference type="EC" id="2.1.1.228" evidence="5 15"/>
<proteinExistence type="inferred from homology"/>
<protein>
    <recommendedName>
        <fullName evidence="6 15">tRNA (guanine-N(1)-)-methyltransferase</fullName>
        <ecNumber evidence="5 15">2.1.1.228</ecNumber>
    </recommendedName>
    <alternativeName>
        <fullName evidence="12 15">M1G-methyltransferase</fullName>
    </alternativeName>
    <alternativeName>
        <fullName evidence="13 15">tRNA [GM37] methyltransferase</fullName>
    </alternativeName>
</protein>
<evidence type="ECO:0000256" key="4">
    <source>
        <dbReference type="ARBA" id="ARBA00011738"/>
    </source>
</evidence>
<keyword evidence="8 15" id="KW-0489">Methyltransferase</keyword>
<organism evidence="19 20">
    <name type="scientific">Stygiobacter electus</name>
    <dbReference type="NCBI Taxonomy" id="3032292"/>
    <lineage>
        <taxon>Bacteria</taxon>
        <taxon>Pseudomonadati</taxon>
        <taxon>Ignavibacteriota</taxon>
        <taxon>Ignavibacteria</taxon>
        <taxon>Ignavibacteriales</taxon>
        <taxon>Melioribacteraceae</taxon>
        <taxon>Stygiobacter</taxon>
    </lineage>
</organism>
<comment type="catalytic activity">
    <reaction evidence="14 15 17">
        <text>guanosine(37) in tRNA + S-adenosyl-L-methionine = N(1)-methylguanosine(37) in tRNA + S-adenosyl-L-homocysteine + H(+)</text>
        <dbReference type="Rhea" id="RHEA:36899"/>
        <dbReference type="Rhea" id="RHEA-COMP:10145"/>
        <dbReference type="Rhea" id="RHEA-COMP:10147"/>
        <dbReference type="ChEBI" id="CHEBI:15378"/>
        <dbReference type="ChEBI" id="CHEBI:57856"/>
        <dbReference type="ChEBI" id="CHEBI:59789"/>
        <dbReference type="ChEBI" id="CHEBI:73542"/>
        <dbReference type="ChEBI" id="CHEBI:74269"/>
        <dbReference type="EC" id="2.1.1.228"/>
    </reaction>
</comment>
<evidence type="ECO:0000256" key="12">
    <source>
        <dbReference type="ARBA" id="ARBA00029736"/>
    </source>
</evidence>
<comment type="subunit">
    <text evidence="4 15 17">Homodimer.</text>
</comment>
<dbReference type="InterPro" id="IPR029028">
    <property type="entry name" value="Alpha/beta_knot_MTases"/>
</dbReference>
<evidence type="ECO:0000256" key="15">
    <source>
        <dbReference type="HAMAP-Rule" id="MF_00605"/>
    </source>
</evidence>
<sequence length="228" mass="25966">MMRIDIISAVPDLLISPLNTSIIKRAQDKRKVEIFVHNLRDYAYDKHKQIDDKPFGGGPGMLLKPEPFFECIEKLLSERAYDYIIFPTPGGKYYNQQMANKFSLAKNIMILAGHYKGIDDRVREKFATDEISIGNYVLTGGELAALVIIDSVVRLIPGVLNDSESALNDSLMDGEIIEAPYYTRPAEYKGMKVPDVLLSGHDKKIKEWKEEQSKILTDKWKKINNLEK</sequence>
<dbReference type="HAMAP" id="MF_00605">
    <property type="entry name" value="TrmD"/>
    <property type="match status" value="1"/>
</dbReference>
<dbReference type="InterPro" id="IPR016009">
    <property type="entry name" value="tRNA_MeTrfase_TRMD/TRM10"/>
</dbReference>
<feature type="binding site" evidence="15 16">
    <location>
        <begin position="133"/>
        <end position="138"/>
    </location>
    <ligand>
        <name>S-adenosyl-L-methionine</name>
        <dbReference type="ChEBI" id="CHEBI:59789"/>
    </ligand>
</feature>
<reference evidence="19" key="1">
    <citation type="submission" date="2023-03" db="EMBL/GenBank/DDBJ databases">
        <title>Stygiobacter electus gen. nov., sp. nov., facultatively anaerobic thermotolerant bacterium of the class Ignavibacteria from a well of Yessentuki mineral water deposit.</title>
        <authorList>
            <person name="Podosokorskaya O.A."/>
            <person name="Elcheninov A.G."/>
            <person name="Petrova N.F."/>
            <person name="Zavarzina D.G."/>
            <person name="Kublanov I.V."/>
            <person name="Merkel A.Y."/>
        </authorList>
    </citation>
    <scope>NUCLEOTIDE SEQUENCE</scope>
    <source>
        <strain evidence="19">09-Me</strain>
    </source>
</reference>
<evidence type="ECO:0000256" key="9">
    <source>
        <dbReference type="ARBA" id="ARBA00022679"/>
    </source>
</evidence>
<dbReference type="PANTHER" id="PTHR46417">
    <property type="entry name" value="TRNA (GUANINE-N(1)-)-METHYLTRANSFERASE"/>
    <property type="match status" value="1"/>
</dbReference>
<comment type="caution">
    <text evidence="19">The sequence shown here is derived from an EMBL/GenBank/DDBJ whole genome shotgun (WGS) entry which is preliminary data.</text>
</comment>
<dbReference type="RefSeq" id="WP_321534692.1">
    <property type="nucleotide sequence ID" value="NZ_JARGDL010000002.1"/>
</dbReference>
<evidence type="ECO:0000256" key="16">
    <source>
        <dbReference type="PIRSR" id="PIRSR000386-1"/>
    </source>
</evidence>
<dbReference type="AlphaFoldDB" id="A0AAE3NVP5"/>
<evidence type="ECO:0000256" key="6">
    <source>
        <dbReference type="ARBA" id="ARBA00014679"/>
    </source>
</evidence>
<keyword evidence="9 15" id="KW-0808">Transferase</keyword>
<dbReference type="GO" id="GO:0002939">
    <property type="term" value="P:tRNA N1-guanine methylation"/>
    <property type="evidence" value="ECO:0007669"/>
    <property type="project" value="TreeGrafter"/>
</dbReference>
<accession>A0AAE3NVP5</accession>
<dbReference type="PANTHER" id="PTHR46417:SF1">
    <property type="entry name" value="TRNA (GUANINE-N(1)-)-METHYLTRANSFERASE"/>
    <property type="match status" value="1"/>
</dbReference>
<comment type="function">
    <text evidence="1 15 17">Specifically methylates guanosine-37 in various tRNAs.</text>
</comment>
<dbReference type="InterPro" id="IPR023148">
    <property type="entry name" value="tRNA_m1G_MeTrfase_C_sf"/>
</dbReference>
<feature type="domain" description="tRNA methyltransferase TRMD/TRM10-type" evidence="18">
    <location>
        <begin position="2"/>
        <end position="219"/>
    </location>
</feature>
<evidence type="ECO:0000256" key="17">
    <source>
        <dbReference type="RuleBase" id="RU003464"/>
    </source>
</evidence>
<evidence type="ECO:0000256" key="10">
    <source>
        <dbReference type="ARBA" id="ARBA00022691"/>
    </source>
</evidence>
<evidence type="ECO:0000256" key="8">
    <source>
        <dbReference type="ARBA" id="ARBA00022603"/>
    </source>
</evidence>
<dbReference type="Gene3D" id="1.10.1270.20">
    <property type="entry name" value="tRNA(m1g37)methyltransferase, domain 2"/>
    <property type="match status" value="1"/>
</dbReference>
<dbReference type="FunFam" id="3.40.1280.10:FF:000001">
    <property type="entry name" value="tRNA (guanine-N(1)-)-methyltransferase"/>
    <property type="match status" value="1"/>
</dbReference>
<evidence type="ECO:0000256" key="1">
    <source>
        <dbReference type="ARBA" id="ARBA00002634"/>
    </source>
</evidence>
<evidence type="ECO:0000256" key="5">
    <source>
        <dbReference type="ARBA" id="ARBA00012807"/>
    </source>
</evidence>
<keyword evidence="10 15" id="KW-0949">S-adenosyl-L-methionine</keyword>
<evidence type="ECO:0000256" key="11">
    <source>
        <dbReference type="ARBA" id="ARBA00022694"/>
    </source>
</evidence>
<dbReference type="PIRSF" id="PIRSF000386">
    <property type="entry name" value="tRNA_mtase"/>
    <property type="match status" value="1"/>
</dbReference>
<evidence type="ECO:0000259" key="18">
    <source>
        <dbReference type="Pfam" id="PF01746"/>
    </source>
</evidence>
<dbReference type="InterPro" id="IPR029026">
    <property type="entry name" value="tRNA_m1G_MTases_N"/>
</dbReference>
<dbReference type="NCBIfam" id="TIGR00088">
    <property type="entry name" value="trmD"/>
    <property type="match status" value="1"/>
</dbReference>
<comment type="similarity">
    <text evidence="3 15 17">Belongs to the RNA methyltransferase TrmD family.</text>
</comment>
<dbReference type="Pfam" id="PF01746">
    <property type="entry name" value="tRNA_m1G_MT"/>
    <property type="match status" value="1"/>
</dbReference>
<evidence type="ECO:0000256" key="3">
    <source>
        <dbReference type="ARBA" id="ARBA00007630"/>
    </source>
</evidence>
<evidence type="ECO:0000313" key="19">
    <source>
        <dbReference type="EMBL" id="MDF1610926.1"/>
    </source>
</evidence>
<gene>
    <name evidence="15 19" type="primary">trmD</name>
    <name evidence="19" type="ORF">P0M35_02080</name>
</gene>
<dbReference type="InterPro" id="IPR002649">
    <property type="entry name" value="tRNA_m1G_MeTrfase_TrmD"/>
</dbReference>
<evidence type="ECO:0000256" key="2">
    <source>
        <dbReference type="ARBA" id="ARBA00004496"/>
    </source>
</evidence>
<dbReference type="GO" id="GO:0005829">
    <property type="term" value="C:cytosol"/>
    <property type="evidence" value="ECO:0007669"/>
    <property type="project" value="TreeGrafter"/>
</dbReference>
<name>A0AAE3NVP5_9BACT</name>
<comment type="subcellular location">
    <subcellularLocation>
        <location evidence="2 15 17">Cytoplasm</location>
    </subcellularLocation>
</comment>
<evidence type="ECO:0000256" key="7">
    <source>
        <dbReference type="ARBA" id="ARBA00022490"/>
    </source>
</evidence>
<dbReference type="GO" id="GO:0052906">
    <property type="term" value="F:tRNA (guanine(37)-N1)-methyltransferase activity"/>
    <property type="evidence" value="ECO:0007669"/>
    <property type="project" value="UniProtKB-UniRule"/>
</dbReference>
<keyword evidence="20" id="KW-1185">Reference proteome</keyword>